<proteinExistence type="predicted"/>
<feature type="transmembrane region" description="Helical" evidence="1">
    <location>
        <begin position="116"/>
        <end position="138"/>
    </location>
</feature>
<evidence type="ECO:0000313" key="2">
    <source>
        <dbReference type="EMBL" id="SDL19722.1"/>
    </source>
</evidence>
<reference evidence="3" key="1">
    <citation type="submission" date="2016-10" db="EMBL/GenBank/DDBJ databases">
        <authorList>
            <person name="Varghese N."/>
            <person name="Submissions S."/>
        </authorList>
    </citation>
    <scope>NUCLEOTIDE SEQUENCE [LARGE SCALE GENOMIC DNA]</scope>
    <source>
        <strain evidence="3">CGMCC 1.8895</strain>
    </source>
</reference>
<evidence type="ECO:0000256" key="1">
    <source>
        <dbReference type="SAM" id="Phobius"/>
    </source>
</evidence>
<evidence type="ECO:0000313" key="3">
    <source>
        <dbReference type="Proteomes" id="UP000199008"/>
    </source>
</evidence>
<organism evidence="2 3">
    <name type="scientific">Lacicoccus qingdaonensis</name>
    <dbReference type="NCBI Taxonomy" id="576118"/>
    <lineage>
        <taxon>Bacteria</taxon>
        <taxon>Bacillati</taxon>
        <taxon>Bacillota</taxon>
        <taxon>Bacilli</taxon>
        <taxon>Bacillales</taxon>
        <taxon>Salinicoccaceae</taxon>
        <taxon>Lacicoccus</taxon>
    </lineage>
</organism>
<gene>
    <name evidence="2" type="ORF">SAMN05216216_12924</name>
</gene>
<keyword evidence="3" id="KW-1185">Reference proteome</keyword>
<accession>A0A1G9I3R0</accession>
<dbReference type="Pfam" id="PF06695">
    <property type="entry name" value="Sm_multidrug_ex"/>
    <property type="match status" value="1"/>
</dbReference>
<dbReference type="OrthoDB" id="6400183at2"/>
<dbReference type="AlphaFoldDB" id="A0A1G9I3R0"/>
<keyword evidence="1" id="KW-1133">Transmembrane helix</keyword>
<protein>
    <submittedName>
        <fullName evidence="2">Putative small multi-drug export protein</fullName>
    </submittedName>
</protein>
<dbReference type="InterPro" id="IPR009577">
    <property type="entry name" value="Sm_multidrug_ex"/>
</dbReference>
<feature type="transmembrane region" description="Helical" evidence="1">
    <location>
        <begin position="35"/>
        <end position="56"/>
    </location>
</feature>
<dbReference type="EMBL" id="FNFY01000029">
    <property type="protein sequence ID" value="SDL19722.1"/>
    <property type="molecule type" value="Genomic_DNA"/>
</dbReference>
<dbReference type="RefSeq" id="WP_092987783.1">
    <property type="nucleotide sequence ID" value="NZ_FNFY01000029.1"/>
</dbReference>
<dbReference type="STRING" id="576118.SAMN05216216_12924"/>
<keyword evidence="1" id="KW-0812">Transmembrane</keyword>
<dbReference type="Proteomes" id="UP000199008">
    <property type="component" value="Unassembled WGS sequence"/>
</dbReference>
<feature type="transmembrane region" description="Helical" evidence="1">
    <location>
        <begin position="83"/>
        <end position="110"/>
    </location>
</feature>
<keyword evidence="1" id="KW-0472">Membrane</keyword>
<sequence>MSEIVVYMTILIAAAIPFFEATFAVPIAVLGGTNVFLTIISGVFGNFLTIVLVVIFSEKVRNWFIRNKESRRSRRAESIWKNFGFYGFVLFGPILLSSHVAAIAAVSFGATKTKTVLYITLSLIIWTVPLAILAYFGMDLLGLEDVRFLDRFLN</sequence>
<name>A0A1G9I3R0_9BACL</name>
<feature type="transmembrane region" description="Helical" evidence="1">
    <location>
        <begin position="7"/>
        <end position="29"/>
    </location>
</feature>